<keyword evidence="3" id="KW-1185">Reference proteome</keyword>
<reference evidence="2" key="2">
    <citation type="submission" date="2013-04" db="UniProtKB">
        <authorList>
            <consortium name="EnsemblPlants"/>
        </authorList>
    </citation>
    <scope>IDENTIFICATION</scope>
</reference>
<evidence type="ECO:0000313" key="2">
    <source>
        <dbReference type="EnsemblPlants" id="OB03G16150.1"/>
    </source>
</evidence>
<reference evidence="2" key="1">
    <citation type="journal article" date="2013" name="Nat. Commun.">
        <title>Whole-genome sequencing of Oryza brachyantha reveals mechanisms underlying Oryza genome evolution.</title>
        <authorList>
            <person name="Chen J."/>
            <person name="Huang Q."/>
            <person name="Gao D."/>
            <person name="Wang J."/>
            <person name="Lang Y."/>
            <person name="Liu T."/>
            <person name="Li B."/>
            <person name="Bai Z."/>
            <person name="Luis Goicoechea J."/>
            <person name="Liang C."/>
            <person name="Chen C."/>
            <person name="Zhang W."/>
            <person name="Sun S."/>
            <person name="Liao Y."/>
            <person name="Zhang X."/>
            <person name="Yang L."/>
            <person name="Song C."/>
            <person name="Wang M."/>
            <person name="Shi J."/>
            <person name="Liu G."/>
            <person name="Liu J."/>
            <person name="Zhou H."/>
            <person name="Zhou W."/>
            <person name="Yu Q."/>
            <person name="An N."/>
            <person name="Chen Y."/>
            <person name="Cai Q."/>
            <person name="Wang B."/>
            <person name="Liu B."/>
            <person name="Min J."/>
            <person name="Huang Y."/>
            <person name="Wu H."/>
            <person name="Li Z."/>
            <person name="Zhang Y."/>
            <person name="Yin Y."/>
            <person name="Song W."/>
            <person name="Jiang J."/>
            <person name="Jackson S.A."/>
            <person name="Wing R.A."/>
            <person name="Wang J."/>
            <person name="Chen M."/>
        </authorList>
    </citation>
    <scope>NUCLEOTIDE SEQUENCE [LARGE SCALE GENOMIC DNA]</scope>
    <source>
        <strain evidence="2">cv. IRGC 101232</strain>
    </source>
</reference>
<evidence type="ECO:0000313" key="3">
    <source>
        <dbReference type="Proteomes" id="UP000006038"/>
    </source>
</evidence>
<evidence type="ECO:0000256" key="1">
    <source>
        <dbReference type="SAM" id="MobiDB-lite"/>
    </source>
</evidence>
<dbReference type="EnsemblPlants" id="OB03G16150.1">
    <property type="protein sequence ID" value="OB03G16150.1"/>
    <property type="gene ID" value="OB03G16150"/>
</dbReference>
<dbReference type="AlphaFoldDB" id="J3LKN9"/>
<organism evidence="2">
    <name type="scientific">Oryza brachyantha</name>
    <name type="common">malo sina</name>
    <dbReference type="NCBI Taxonomy" id="4533"/>
    <lineage>
        <taxon>Eukaryota</taxon>
        <taxon>Viridiplantae</taxon>
        <taxon>Streptophyta</taxon>
        <taxon>Embryophyta</taxon>
        <taxon>Tracheophyta</taxon>
        <taxon>Spermatophyta</taxon>
        <taxon>Magnoliopsida</taxon>
        <taxon>Liliopsida</taxon>
        <taxon>Poales</taxon>
        <taxon>Poaceae</taxon>
        <taxon>BOP clade</taxon>
        <taxon>Oryzoideae</taxon>
        <taxon>Oryzeae</taxon>
        <taxon>Oryzinae</taxon>
        <taxon>Oryza</taxon>
    </lineage>
</organism>
<feature type="compositionally biased region" description="Polar residues" evidence="1">
    <location>
        <begin position="201"/>
        <end position="217"/>
    </location>
</feature>
<accession>J3LKN9</accession>
<feature type="compositionally biased region" description="Low complexity" evidence="1">
    <location>
        <begin position="135"/>
        <end position="146"/>
    </location>
</feature>
<feature type="region of interest" description="Disordered" evidence="1">
    <location>
        <begin position="74"/>
        <end position="217"/>
    </location>
</feature>
<protein>
    <submittedName>
        <fullName evidence="2">Uncharacterized protein</fullName>
    </submittedName>
</protein>
<feature type="compositionally biased region" description="Basic residues" evidence="1">
    <location>
        <begin position="104"/>
        <end position="113"/>
    </location>
</feature>
<dbReference type="Gramene" id="OB03G16150.1">
    <property type="protein sequence ID" value="OB03G16150.1"/>
    <property type="gene ID" value="OB03G16150"/>
</dbReference>
<name>J3LKN9_ORYBR</name>
<feature type="compositionally biased region" description="Low complexity" evidence="1">
    <location>
        <begin position="88"/>
        <end position="103"/>
    </location>
</feature>
<feature type="compositionally biased region" description="Pro residues" evidence="1">
    <location>
        <begin position="147"/>
        <end position="157"/>
    </location>
</feature>
<feature type="region of interest" description="Disordered" evidence="1">
    <location>
        <begin position="15"/>
        <end position="61"/>
    </location>
</feature>
<sequence length="217" mass="22833">MCGGAILARIIPTTPARRGTAGGGGAARVRSGGRWEGVGPSGLMTTSRRRFGDSTVATPRGRKTRWRASMAMARWRAAPPPPPRRHPTTSSTSSTKTSTARTRYPSRRTKTRPARAPAPPPATRCRTSRGRACRRPTTATWSSQPSTPTPITPPSSSPAPRSGSGLKPTKCSPHHSSSITPPPAYSCSTTHSCSVTSTATRSPRSWPASSEATPPGK</sequence>
<dbReference type="HOGENOM" id="CLU_1273962_0_0_1"/>
<proteinExistence type="predicted"/>
<feature type="compositionally biased region" description="Low complexity" evidence="1">
    <location>
        <begin position="186"/>
        <end position="200"/>
    </location>
</feature>
<dbReference type="Proteomes" id="UP000006038">
    <property type="component" value="Chromosome 3"/>
</dbReference>